<feature type="non-terminal residue" evidence="5">
    <location>
        <position position="1"/>
    </location>
</feature>
<accession>A0A7K6VWP1</accession>
<dbReference type="GO" id="GO:0007156">
    <property type="term" value="P:homophilic cell adhesion via plasma membrane adhesion molecules"/>
    <property type="evidence" value="ECO:0007669"/>
    <property type="project" value="InterPro"/>
</dbReference>
<evidence type="ECO:0000313" key="5">
    <source>
        <dbReference type="EMBL" id="NWX39512.1"/>
    </source>
</evidence>
<protein>
    <submittedName>
        <fullName evidence="5">PCDGA protein</fullName>
    </submittedName>
</protein>
<dbReference type="EMBL" id="VZSC01000781">
    <property type="protein sequence ID" value="NWX39512.1"/>
    <property type="molecule type" value="Genomic_DNA"/>
</dbReference>
<keyword evidence="2" id="KW-0472">Membrane</keyword>
<dbReference type="Pfam" id="PF00028">
    <property type="entry name" value="Cadherin"/>
    <property type="match status" value="1"/>
</dbReference>
<keyword evidence="6" id="KW-1185">Reference proteome</keyword>
<comment type="caution">
    <text evidence="5">The sequence shown here is derived from an EMBL/GenBank/DDBJ whole genome shotgun (WGS) entry which is preliminary data.</text>
</comment>
<name>A0A7K6VWP1_STECA</name>
<dbReference type="SUPFAM" id="SSF49313">
    <property type="entry name" value="Cadherin-like"/>
    <property type="match status" value="1"/>
</dbReference>
<evidence type="ECO:0000256" key="3">
    <source>
        <dbReference type="PROSITE-ProRule" id="PRU00043"/>
    </source>
</evidence>
<comment type="subcellular location">
    <subcellularLocation>
        <location evidence="1">Membrane</location>
    </subcellularLocation>
</comment>
<sequence length="71" mass="8002">LTTTNTNEGMNGNVKHSFRKISDWASKHFNLKHKTGTIMLVQSLDFEEGNSYELEVQAQDDRCLSDTAKVA</sequence>
<evidence type="ECO:0000256" key="1">
    <source>
        <dbReference type="ARBA" id="ARBA00004370"/>
    </source>
</evidence>
<evidence type="ECO:0000313" key="6">
    <source>
        <dbReference type="Proteomes" id="UP000516988"/>
    </source>
</evidence>
<dbReference type="AlphaFoldDB" id="A0A7K6VWP1"/>
<feature type="non-terminal residue" evidence="5">
    <location>
        <position position="71"/>
    </location>
</feature>
<proteinExistence type="predicted"/>
<evidence type="ECO:0000259" key="4">
    <source>
        <dbReference type="PROSITE" id="PS50268"/>
    </source>
</evidence>
<dbReference type="GO" id="GO:0005509">
    <property type="term" value="F:calcium ion binding"/>
    <property type="evidence" value="ECO:0007669"/>
    <property type="project" value="UniProtKB-UniRule"/>
</dbReference>
<gene>
    <name evidence="5" type="primary">Pcdhga10</name>
    <name evidence="5" type="ORF">STECAR_R15484</name>
</gene>
<dbReference type="InterPro" id="IPR002126">
    <property type="entry name" value="Cadherin-like_dom"/>
</dbReference>
<dbReference type="InterPro" id="IPR015919">
    <property type="entry name" value="Cadherin-like_sf"/>
</dbReference>
<dbReference type="GO" id="GO:0016020">
    <property type="term" value="C:membrane"/>
    <property type="evidence" value="ECO:0007669"/>
    <property type="project" value="UniProtKB-SubCell"/>
</dbReference>
<feature type="domain" description="Cadherin" evidence="4">
    <location>
        <begin position="1"/>
        <end position="60"/>
    </location>
</feature>
<reference evidence="5 6" key="1">
    <citation type="submission" date="2019-09" db="EMBL/GenBank/DDBJ databases">
        <title>Bird 10,000 Genomes (B10K) Project - Family phase.</title>
        <authorList>
            <person name="Zhang G."/>
        </authorList>
    </citation>
    <scope>NUCLEOTIDE SEQUENCE [LARGE SCALE GENOMIC DNA]</scope>
    <source>
        <strain evidence="5">OUT-0004</strain>
    </source>
</reference>
<dbReference type="OrthoDB" id="9990384at2759"/>
<organism evidence="5 6">
    <name type="scientific">Steatornis caripensis</name>
    <name type="common">Oilbird</name>
    <dbReference type="NCBI Taxonomy" id="48435"/>
    <lineage>
        <taxon>Eukaryota</taxon>
        <taxon>Metazoa</taxon>
        <taxon>Chordata</taxon>
        <taxon>Craniata</taxon>
        <taxon>Vertebrata</taxon>
        <taxon>Euteleostomi</taxon>
        <taxon>Archelosauria</taxon>
        <taxon>Archosauria</taxon>
        <taxon>Dinosauria</taxon>
        <taxon>Saurischia</taxon>
        <taxon>Theropoda</taxon>
        <taxon>Coelurosauria</taxon>
        <taxon>Aves</taxon>
        <taxon>Neognathae</taxon>
        <taxon>Neoaves</taxon>
        <taxon>Strisores</taxon>
        <taxon>Caprimulgiformes</taxon>
        <taxon>Steatornithidae</taxon>
        <taxon>Steatornis</taxon>
    </lineage>
</organism>
<evidence type="ECO:0000256" key="2">
    <source>
        <dbReference type="ARBA" id="ARBA00023136"/>
    </source>
</evidence>
<dbReference type="Proteomes" id="UP000516988">
    <property type="component" value="Unassembled WGS sequence"/>
</dbReference>
<dbReference type="PROSITE" id="PS50268">
    <property type="entry name" value="CADHERIN_2"/>
    <property type="match status" value="1"/>
</dbReference>
<keyword evidence="3" id="KW-0106">Calcium</keyword>
<dbReference type="CDD" id="cd11304">
    <property type="entry name" value="Cadherin_repeat"/>
    <property type="match status" value="1"/>
</dbReference>
<dbReference type="Gene3D" id="2.60.40.60">
    <property type="entry name" value="Cadherins"/>
    <property type="match status" value="1"/>
</dbReference>